<sequence length="76" mass="8549">MNALPTSASNKLVPVCSDCATIITEGTADIYYDKEKQDWCISEVVDVAWCAGCEESNHWHYAELHDIEEPPNDFTK</sequence>
<accession>A0A6J5KVB0</accession>
<evidence type="ECO:0000313" key="1">
    <source>
        <dbReference type="EMBL" id="CAB4125056.1"/>
    </source>
</evidence>
<protein>
    <submittedName>
        <fullName evidence="1">Uncharacterized protein</fullName>
    </submittedName>
</protein>
<gene>
    <name evidence="1" type="ORF">UFOVP55_52</name>
</gene>
<dbReference type="EMBL" id="LR796185">
    <property type="protein sequence ID" value="CAB4125056.1"/>
    <property type="molecule type" value="Genomic_DNA"/>
</dbReference>
<proteinExistence type="predicted"/>
<organism evidence="1">
    <name type="scientific">uncultured Caudovirales phage</name>
    <dbReference type="NCBI Taxonomy" id="2100421"/>
    <lineage>
        <taxon>Viruses</taxon>
        <taxon>Duplodnaviria</taxon>
        <taxon>Heunggongvirae</taxon>
        <taxon>Uroviricota</taxon>
        <taxon>Caudoviricetes</taxon>
        <taxon>Peduoviridae</taxon>
        <taxon>Maltschvirus</taxon>
        <taxon>Maltschvirus maltsch</taxon>
    </lineage>
</organism>
<name>A0A6J5KVB0_9CAUD</name>
<reference evidence="1" key="1">
    <citation type="submission" date="2020-04" db="EMBL/GenBank/DDBJ databases">
        <authorList>
            <person name="Chiriac C."/>
            <person name="Salcher M."/>
            <person name="Ghai R."/>
            <person name="Kavagutti S V."/>
        </authorList>
    </citation>
    <scope>NUCLEOTIDE SEQUENCE</scope>
</reference>